<dbReference type="Pfam" id="PF13188">
    <property type="entry name" value="PAS_8"/>
    <property type="match status" value="1"/>
</dbReference>
<name>A0A9D7FAU7_9RHOO</name>
<dbReference type="GO" id="GO:0016020">
    <property type="term" value="C:membrane"/>
    <property type="evidence" value="ECO:0007669"/>
    <property type="project" value="UniProtKB-SubCell"/>
</dbReference>
<dbReference type="SUPFAM" id="SSF55874">
    <property type="entry name" value="ATPase domain of HSP90 chaperone/DNA topoisomerase II/histidine kinase"/>
    <property type="match status" value="1"/>
</dbReference>
<evidence type="ECO:0000256" key="13">
    <source>
        <dbReference type="SAM" id="Phobius"/>
    </source>
</evidence>
<dbReference type="SMART" id="SM00388">
    <property type="entry name" value="HisKA"/>
    <property type="match status" value="1"/>
</dbReference>
<keyword evidence="8" id="KW-0418">Kinase</keyword>
<comment type="caution">
    <text evidence="16">The sequence shown here is derived from an EMBL/GenBank/DDBJ whole genome shotgun (WGS) entry which is preliminary data.</text>
</comment>
<keyword evidence="5" id="KW-0808">Transferase</keyword>
<dbReference type="InterPro" id="IPR004358">
    <property type="entry name" value="Sig_transdc_His_kin-like_C"/>
</dbReference>
<feature type="domain" description="PAS" evidence="15">
    <location>
        <begin position="206"/>
        <end position="237"/>
    </location>
</feature>
<reference evidence="16" key="1">
    <citation type="submission" date="2020-10" db="EMBL/GenBank/DDBJ databases">
        <title>Connecting structure to function with the recovery of over 1000 high-quality activated sludge metagenome-assembled genomes encoding full-length rRNA genes using long-read sequencing.</title>
        <authorList>
            <person name="Singleton C.M."/>
            <person name="Petriglieri F."/>
            <person name="Kristensen J.M."/>
            <person name="Kirkegaard R.H."/>
            <person name="Michaelsen T.Y."/>
            <person name="Andersen M.H."/>
            <person name="Karst S.M."/>
            <person name="Dueholm M.S."/>
            <person name="Nielsen P.H."/>
            <person name="Albertsen M."/>
        </authorList>
    </citation>
    <scope>NUCLEOTIDE SEQUENCE</scope>
    <source>
        <strain evidence="16">EsbW_18-Q3-R4-48_MAXAC.044</strain>
    </source>
</reference>
<evidence type="ECO:0000256" key="9">
    <source>
        <dbReference type="ARBA" id="ARBA00022840"/>
    </source>
</evidence>
<feature type="domain" description="Histidine kinase" evidence="14">
    <location>
        <begin position="321"/>
        <end position="528"/>
    </location>
</feature>
<dbReference type="InterPro" id="IPR036097">
    <property type="entry name" value="HisK_dim/P_sf"/>
</dbReference>
<dbReference type="Pfam" id="PF02518">
    <property type="entry name" value="HATPase_c"/>
    <property type="match status" value="1"/>
</dbReference>
<keyword evidence="7" id="KW-0547">Nucleotide-binding</keyword>
<gene>
    <name evidence="16" type="ORF">IPJ48_20485</name>
</gene>
<dbReference type="InterPro" id="IPR035965">
    <property type="entry name" value="PAS-like_dom_sf"/>
</dbReference>
<dbReference type="InterPro" id="IPR003661">
    <property type="entry name" value="HisK_dim/P_dom"/>
</dbReference>
<proteinExistence type="predicted"/>
<feature type="transmembrane region" description="Helical" evidence="13">
    <location>
        <begin position="55"/>
        <end position="77"/>
    </location>
</feature>
<organism evidence="16 17">
    <name type="scientific">Candidatus Propionivibrio dominans</name>
    <dbReference type="NCBI Taxonomy" id="2954373"/>
    <lineage>
        <taxon>Bacteria</taxon>
        <taxon>Pseudomonadati</taxon>
        <taxon>Pseudomonadota</taxon>
        <taxon>Betaproteobacteria</taxon>
        <taxon>Rhodocyclales</taxon>
        <taxon>Rhodocyclaceae</taxon>
        <taxon>Propionivibrio</taxon>
    </lineage>
</organism>
<comment type="subcellular location">
    <subcellularLocation>
        <location evidence="2">Membrane</location>
        <topology evidence="2">Multi-pass membrane protein</topology>
    </subcellularLocation>
</comment>
<evidence type="ECO:0000256" key="5">
    <source>
        <dbReference type="ARBA" id="ARBA00022679"/>
    </source>
</evidence>
<accession>A0A9D7FAU7</accession>
<keyword evidence="9" id="KW-0067">ATP-binding</keyword>
<dbReference type="InterPro" id="IPR050351">
    <property type="entry name" value="BphY/WalK/GraS-like"/>
</dbReference>
<dbReference type="SMART" id="SM00387">
    <property type="entry name" value="HATPase_c"/>
    <property type="match status" value="1"/>
</dbReference>
<dbReference type="SUPFAM" id="SSF47384">
    <property type="entry name" value="Homodimeric domain of signal transducing histidine kinase"/>
    <property type="match status" value="1"/>
</dbReference>
<dbReference type="PROSITE" id="PS50109">
    <property type="entry name" value="HIS_KIN"/>
    <property type="match status" value="1"/>
</dbReference>
<dbReference type="InterPro" id="IPR005467">
    <property type="entry name" value="His_kinase_dom"/>
</dbReference>
<dbReference type="EC" id="2.7.13.3" evidence="3"/>
<dbReference type="PROSITE" id="PS50112">
    <property type="entry name" value="PAS"/>
    <property type="match status" value="1"/>
</dbReference>
<dbReference type="AlphaFoldDB" id="A0A9D7FAU7"/>
<keyword evidence="10 13" id="KW-1133">Transmembrane helix</keyword>
<evidence type="ECO:0000256" key="8">
    <source>
        <dbReference type="ARBA" id="ARBA00022777"/>
    </source>
</evidence>
<dbReference type="GO" id="GO:0007234">
    <property type="term" value="P:osmosensory signaling via phosphorelay pathway"/>
    <property type="evidence" value="ECO:0007669"/>
    <property type="project" value="TreeGrafter"/>
</dbReference>
<dbReference type="CDD" id="cd00082">
    <property type="entry name" value="HisKA"/>
    <property type="match status" value="1"/>
</dbReference>
<evidence type="ECO:0000256" key="3">
    <source>
        <dbReference type="ARBA" id="ARBA00012438"/>
    </source>
</evidence>
<evidence type="ECO:0000256" key="1">
    <source>
        <dbReference type="ARBA" id="ARBA00000085"/>
    </source>
</evidence>
<comment type="catalytic activity">
    <reaction evidence="1">
        <text>ATP + protein L-histidine = ADP + protein N-phospho-L-histidine.</text>
        <dbReference type="EC" id="2.7.13.3"/>
    </reaction>
</comment>
<dbReference type="Gene3D" id="1.10.287.130">
    <property type="match status" value="1"/>
</dbReference>
<dbReference type="GO" id="GO:0000155">
    <property type="term" value="F:phosphorelay sensor kinase activity"/>
    <property type="evidence" value="ECO:0007669"/>
    <property type="project" value="InterPro"/>
</dbReference>
<keyword evidence="6 13" id="KW-0812">Transmembrane</keyword>
<evidence type="ECO:0000259" key="15">
    <source>
        <dbReference type="PROSITE" id="PS50112"/>
    </source>
</evidence>
<evidence type="ECO:0000259" key="14">
    <source>
        <dbReference type="PROSITE" id="PS50109"/>
    </source>
</evidence>
<evidence type="ECO:0000256" key="7">
    <source>
        <dbReference type="ARBA" id="ARBA00022741"/>
    </source>
</evidence>
<evidence type="ECO:0000256" key="6">
    <source>
        <dbReference type="ARBA" id="ARBA00022692"/>
    </source>
</evidence>
<protein>
    <recommendedName>
        <fullName evidence="3">histidine kinase</fullName>
        <ecNumber evidence="3">2.7.13.3</ecNumber>
    </recommendedName>
</protein>
<keyword evidence="11" id="KW-0902">Two-component regulatory system</keyword>
<dbReference type="PANTHER" id="PTHR42878:SF7">
    <property type="entry name" value="SENSOR HISTIDINE KINASE GLRK"/>
    <property type="match status" value="1"/>
</dbReference>
<evidence type="ECO:0000313" key="17">
    <source>
        <dbReference type="Proteomes" id="UP000886602"/>
    </source>
</evidence>
<feature type="transmembrane region" description="Helical" evidence="13">
    <location>
        <begin position="25"/>
        <end position="43"/>
    </location>
</feature>
<dbReference type="PANTHER" id="PTHR42878">
    <property type="entry name" value="TWO-COMPONENT HISTIDINE KINASE"/>
    <property type="match status" value="1"/>
</dbReference>
<dbReference type="Gene3D" id="3.30.565.10">
    <property type="entry name" value="Histidine kinase-like ATPase, C-terminal domain"/>
    <property type="match status" value="1"/>
</dbReference>
<evidence type="ECO:0000256" key="10">
    <source>
        <dbReference type="ARBA" id="ARBA00022989"/>
    </source>
</evidence>
<dbReference type="Gene3D" id="3.30.450.20">
    <property type="entry name" value="PAS domain"/>
    <property type="match status" value="1"/>
</dbReference>
<dbReference type="InterPro" id="IPR036890">
    <property type="entry name" value="HATPase_C_sf"/>
</dbReference>
<feature type="transmembrane region" description="Helical" evidence="13">
    <location>
        <begin position="112"/>
        <end position="139"/>
    </location>
</feature>
<feature type="transmembrane region" description="Helical" evidence="13">
    <location>
        <begin position="159"/>
        <end position="180"/>
    </location>
</feature>
<dbReference type="GO" id="GO:0030295">
    <property type="term" value="F:protein kinase activator activity"/>
    <property type="evidence" value="ECO:0007669"/>
    <property type="project" value="TreeGrafter"/>
</dbReference>
<keyword evidence="4" id="KW-0597">Phosphoprotein</keyword>
<dbReference type="PRINTS" id="PR00344">
    <property type="entry name" value="BCTRLSENSOR"/>
</dbReference>
<dbReference type="Pfam" id="PF25323">
    <property type="entry name" value="6TM_PilS"/>
    <property type="match status" value="1"/>
</dbReference>
<evidence type="ECO:0000256" key="4">
    <source>
        <dbReference type="ARBA" id="ARBA00022553"/>
    </source>
</evidence>
<feature type="transmembrane region" description="Helical" evidence="13">
    <location>
        <begin position="83"/>
        <end position="100"/>
    </location>
</feature>
<dbReference type="EMBL" id="JADJNC010000064">
    <property type="protein sequence ID" value="MBK7425257.1"/>
    <property type="molecule type" value="Genomic_DNA"/>
</dbReference>
<dbReference type="Pfam" id="PF00512">
    <property type="entry name" value="HisKA"/>
    <property type="match status" value="1"/>
</dbReference>
<evidence type="ECO:0000256" key="2">
    <source>
        <dbReference type="ARBA" id="ARBA00004141"/>
    </source>
</evidence>
<dbReference type="GO" id="GO:0000156">
    <property type="term" value="F:phosphorelay response regulator activity"/>
    <property type="evidence" value="ECO:0007669"/>
    <property type="project" value="TreeGrafter"/>
</dbReference>
<evidence type="ECO:0000256" key="12">
    <source>
        <dbReference type="ARBA" id="ARBA00023136"/>
    </source>
</evidence>
<dbReference type="GO" id="GO:0005524">
    <property type="term" value="F:ATP binding"/>
    <property type="evidence" value="ECO:0007669"/>
    <property type="project" value="UniProtKB-KW"/>
</dbReference>
<sequence length="530" mass="58895">MLNKVEPVAGPLSETHWTSLRYFNLYRLCIAGLLFASSVLHSSPFSILSPDRGTYHLAVTSLYLLATILSLLGLYFYRQHFNLQLSANVLIDVLVLTLLMHTGGGLRSGLGAMLLVTLAGAGLVGQGRLVLFYAAVATLSVLFEQSYRALEVDFEMVDFFQAGLLSAGFFAIAISARLLARRLIANEELARKRGIDLRNQTLLSQRVIEEMQDGVLVLDRDGWVKQHNPHAEQLLGLGDPSERRLVNYSTELAQGFADWCAHASDEPMLVRAPASGMQLRARFVSTESSERDVLVFLEDMGSLQEQARQLKLAALGRLTANIAHEIRNPLSAINHAGELMREEFCSPTNDRLLRIVLDNTQRVERIVSDVLELGRRDRAHPELIELRQTLPILVEEYTVKEKVASGVVVFDFSGLATLFFDRSHFHQVLWNLLGNALRHSQGMAGSIRLRVQDVSREGWVALHVINDGEGVDDSLSEQIFEPFFTTHSHGTGLGLYIARELCEANDARLELLSSETGADFCITGRAVECQ</sequence>
<dbReference type="Proteomes" id="UP000886602">
    <property type="component" value="Unassembled WGS sequence"/>
</dbReference>
<dbReference type="SUPFAM" id="SSF55785">
    <property type="entry name" value="PYP-like sensor domain (PAS domain)"/>
    <property type="match status" value="1"/>
</dbReference>
<dbReference type="InterPro" id="IPR003594">
    <property type="entry name" value="HATPase_dom"/>
</dbReference>
<evidence type="ECO:0000313" key="16">
    <source>
        <dbReference type="EMBL" id="MBK7425257.1"/>
    </source>
</evidence>
<keyword evidence="12 13" id="KW-0472">Membrane</keyword>
<dbReference type="InterPro" id="IPR000014">
    <property type="entry name" value="PAS"/>
</dbReference>
<evidence type="ECO:0000256" key="11">
    <source>
        <dbReference type="ARBA" id="ARBA00023012"/>
    </source>
</evidence>